<organism evidence="5 6">
    <name type="scientific">Actinokineospora terrae</name>
    <dbReference type="NCBI Taxonomy" id="155974"/>
    <lineage>
        <taxon>Bacteria</taxon>
        <taxon>Bacillati</taxon>
        <taxon>Actinomycetota</taxon>
        <taxon>Actinomycetes</taxon>
        <taxon>Pseudonocardiales</taxon>
        <taxon>Pseudonocardiaceae</taxon>
        <taxon>Actinokineospora</taxon>
    </lineage>
</organism>
<keyword evidence="3" id="KW-0067">ATP-binding</keyword>
<name>A0A1H9X256_9PSEU</name>
<protein>
    <submittedName>
        <fullName evidence="5">Nucleotide-binding universal stress protein, UspA family</fullName>
    </submittedName>
</protein>
<dbReference type="SUPFAM" id="SSF52402">
    <property type="entry name" value="Adenine nucleotide alpha hydrolases-like"/>
    <property type="match status" value="2"/>
</dbReference>
<keyword evidence="6" id="KW-1185">Reference proteome</keyword>
<dbReference type="STRING" id="155974.SAMN04487818_112172"/>
<feature type="domain" description="UspA" evidence="4">
    <location>
        <begin position="9"/>
        <end position="145"/>
    </location>
</feature>
<evidence type="ECO:0000256" key="3">
    <source>
        <dbReference type="ARBA" id="ARBA00022840"/>
    </source>
</evidence>
<evidence type="ECO:0000313" key="6">
    <source>
        <dbReference type="Proteomes" id="UP000199051"/>
    </source>
</evidence>
<reference evidence="6" key="1">
    <citation type="submission" date="2016-10" db="EMBL/GenBank/DDBJ databases">
        <authorList>
            <person name="Varghese N."/>
            <person name="Submissions S."/>
        </authorList>
    </citation>
    <scope>NUCLEOTIDE SEQUENCE [LARGE SCALE GENOMIC DNA]</scope>
    <source>
        <strain evidence="6">DSM 44260</strain>
    </source>
</reference>
<dbReference type="EMBL" id="FOGI01000012">
    <property type="protein sequence ID" value="SES40220.1"/>
    <property type="molecule type" value="Genomic_DNA"/>
</dbReference>
<accession>A0A1H9X256</accession>
<sequence length="291" mass="30336">MSTTSRPPVIAAVDGSPSSTAAVAWAADEAGARGLPLHLVHVYVPPSVRYPLDGAASDELADALREQGRQWLAEAAKEAERLRPDLVVRADLLPGWPVERLLAASDGAAAVVTGHRGLNGFEGLLLGSVSDSVSAHAGCPVVVVRGTETEGGPVVVGVDGSESSAATLEFAFAEASRRGAGLVVVHAWNDSAYAGAWVAVPMVVDWDAIAEDARLAMAEVTAGFAERYPDVAVDRVVVRGRPARVLVERSAGARLVVVGRRGRRLWTGLGMGSTCRAVLHHSDCPVAVVHR</sequence>
<dbReference type="PRINTS" id="PR01438">
    <property type="entry name" value="UNVRSLSTRESS"/>
</dbReference>
<dbReference type="PANTHER" id="PTHR46268">
    <property type="entry name" value="STRESS RESPONSE PROTEIN NHAX"/>
    <property type="match status" value="1"/>
</dbReference>
<feature type="domain" description="UspA" evidence="4">
    <location>
        <begin position="153"/>
        <end position="290"/>
    </location>
</feature>
<dbReference type="Gene3D" id="3.40.50.620">
    <property type="entry name" value="HUPs"/>
    <property type="match status" value="2"/>
</dbReference>
<keyword evidence="2" id="KW-0547">Nucleotide-binding</keyword>
<dbReference type="InterPro" id="IPR006015">
    <property type="entry name" value="Universal_stress_UspA"/>
</dbReference>
<dbReference type="InterPro" id="IPR006016">
    <property type="entry name" value="UspA"/>
</dbReference>
<dbReference type="Pfam" id="PF00582">
    <property type="entry name" value="Usp"/>
    <property type="match status" value="2"/>
</dbReference>
<dbReference type="AlphaFoldDB" id="A0A1H9X256"/>
<comment type="similarity">
    <text evidence="1">Belongs to the universal stress protein A family.</text>
</comment>
<evidence type="ECO:0000256" key="2">
    <source>
        <dbReference type="ARBA" id="ARBA00022741"/>
    </source>
</evidence>
<gene>
    <name evidence="5" type="ORF">SAMN04487818_112172</name>
</gene>
<evidence type="ECO:0000259" key="4">
    <source>
        <dbReference type="Pfam" id="PF00582"/>
    </source>
</evidence>
<dbReference type="InterPro" id="IPR014729">
    <property type="entry name" value="Rossmann-like_a/b/a_fold"/>
</dbReference>
<evidence type="ECO:0000313" key="5">
    <source>
        <dbReference type="EMBL" id="SES40220.1"/>
    </source>
</evidence>
<dbReference type="Proteomes" id="UP000199051">
    <property type="component" value="Unassembled WGS sequence"/>
</dbReference>
<dbReference type="GO" id="GO:0005524">
    <property type="term" value="F:ATP binding"/>
    <property type="evidence" value="ECO:0007669"/>
    <property type="project" value="UniProtKB-KW"/>
</dbReference>
<evidence type="ECO:0000256" key="1">
    <source>
        <dbReference type="ARBA" id="ARBA00008791"/>
    </source>
</evidence>
<proteinExistence type="inferred from homology"/>
<dbReference type="PANTHER" id="PTHR46268:SF27">
    <property type="entry name" value="UNIVERSAL STRESS PROTEIN RV2623"/>
    <property type="match status" value="1"/>
</dbReference>
<dbReference type="RefSeq" id="WP_177215778.1">
    <property type="nucleotide sequence ID" value="NZ_FOGI01000012.1"/>
</dbReference>